<evidence type="ECO:0000256" key="3">
    <source>
        <dbReference type="ARBA" id="ARBA00022679"/>
    </source>
</evidence>
<reference evidence="10" key="1">
    <citation type="submission" date="2018-05" db="EMBL/GenBank/DDBJ databases">
        <authorList>
            <person name="Lanie J.A."/>
            <person name="Ng W.-L."/>
            <person name="Kazmierczak K.M."/>
            <person name="Andrzejewski T.M."/>
            <person name="Davidsen T.M."/>
            <person name="Wayne K.J."/>
            <person name="Tettelin H."/>
            <person name="Glass J.I."/>
            <person name="Rusch D."/>
            <person name="Podicherti R."/>
            <person name="Tsui H.-C.T."/>
            <person name="Winkler M.E."/>
        </authorList>
    </citation>
    <scope>NUCLEOTIDE SEQUENCE</scope>
</reference>
<dbReference type="EMBL" id="UINC01052250">
    <property type="protein sequence ID" value="SVB67369.1"/>
    <property type="molecule type" value="Genomic_DNA"/>
</dbReference>
<dbReference type="InterPro" id="IPR023404">
    <property type="entry name" value="rSAM_horseshoe"/>
</dbReference>
<evidence type="ECO:0000313" key="10">
    <source>
        <dbReference type="EMBL" id="SVB67369.1"/>
    </source>
</evidence>
<evidence type="ECO:0000256" key="7">
    <source>
        <dbReference type="ARBA" id="ARBA00023014"/>
    </source>
</evidence>
<name>A0A382FXN3_9ZZZZ</name>
<keyword evidence="2" id="KW-0489">Methyltransferase</keyword>
<dbReference type="InterPro" id="IPR006158">
    <property type="entry name" value="Cobalamin-bd"/>
</dbReference>
<dbReference type="PROSITE" id="PS51918">
    <property type="entry name" value="RADICAL_SAM"/>
    <property type="match status" value="1"/>
</dbReference>
<feature type="domain" description="B12-binding" evidence="8">
    <location>
        <begin position="7"/>
        <end position="159"/>
    </location>
</feature>
<dbReference type="SMART" id="SM00729">
    <property type="entry name" value="Elp3"/>
    <property type="match status" value="1"/>
</dbReference>
<dbReference type="Gene3D" id="3.40.50.280">
    <property type="entry name" value="Cobalamin-binding domain"/>
    <property type="match status" value="1"/>
</dbReference>
<dbReference type="SFLD" id="SFLDS00029">
    <property type="entry name" value="Radical_SAM"/>
    <property type="match status" value="1"/>
</dbReference>
<accession>A0A382FXN3</accession>
<dbReference type="GO" id="GO:0031419">
    <property type="term" value="F:cobalamin binding"/>
    <property type="evidence" value="ECO:0007669"/>
    <property type="project" value="InterPro"/>
</dbReference>
<keyword evidence="3" id="KW-0808">Transferase</keyword>
<dbReference type="PROSITE" id="PS51332">
    <property type="entry name" value="B12_BINDING"/>
    <property type="match status" value="1"/>
</dbReference>
<dbReference type="SFLD" id="SFLDG01082">
    <property type="entry name" value="B12-binding_domain_containing"/>
    <property type="match status" value="1"/>
</dbReference>
<dbReference type="PANTHER" id="PTHR43409">
    <property type="entry name" value="ANAEROBIC MAGNESIUM-PROTOPORPHYRIN IX MONOMETHYL ESTER CYCLASE-RELATED"/>
    <property type="match status" value="1"/>
</dbReference>
<keyword evidence="7" id="KW-0411">Iron-sulfur</keyword>
<evidence type="ECO:0000256" key="4">
    <source>
        <dbReference type="ARBA" id="ARBA00022691"/>
    </source>
</evidence>
<dbReference type="GO" id="GO:0003824">
    <property type="term" value="F:catalytic activity"/>
    <property type="evidence" value="ECO:0007669"/>
    <property type="project" value="InterPro"/>
</dbReference>
<dbReference type="SFLD" id="SFLDG01123">
    <property type="entry name" value="methyltransferase_(Class_B)"/>
    <property type="match status" value="1"/>
</dbReference>
<evidence type="ECO:0000256" key="2">
    <source>
        <dbReference type="ARBA" id="ARBA00022603"/>
    </source>
</evidence>
<evidence type="ECO:0000256" key="6">
    <source>
        <dbReference type="ARBA" id="ARBA00023004"/>
    </source>
</evidence>
<evidence type="ECO:0000259" key="9">
    <source>
        <dbReference type="PROSITE" id="PS51918"/>
    </source>
</evidence>
<dbReference type="InterPro" id="IPR006638">
    <property type="entry name" value="Elp3/MiaA/NifB-like_rSAM"/>
</dbReference>
<dbReference type="Gene3D" id="3.80.30.20">
    <property type="entry name" value="tm_1862 like domain"/>
    <property type="match status" value="1"/>
</dbReference>
<feature type="domain" description="Radical SAM core" evidence="9">
    <location>
        <begin position="206"/>
        <end position="416"/>
    </location>
</feature>
<dbReference type="InterPro" id="IPR051198">
    <property type="entry name" value="BchE-like"/>
</dbReference>
<dbReference type="AlphaFoldDB" id="A0A382FXN3"/>
<dbReference type="InterPro" id="IPR007197">
    <property type="entry name" value="rSAM"/>
</dbReference>
<dbReference type="PANTHER" id="PTHR43409:SF7">
    <property type="entry name" value="BLL1977 PROTEIN"/>
    <property type="match status" value="1"/>
</dbReference>
<evidence type="ECO:0000256" key="1">
    <source>
        <dbReference type="ARBA" id="ARBA00001966"/>
    </source>
</evidence>
<keyword evidence="4" id="KW-0949">S-adenosyl-L-methionine</keyword>
<feature type="non-terminal residue" evidence="10">
    <location>
        <position position="416"/>
    </location>
</feature>
<proteinExistence type="predicted"/>
<dbReference type="SUPFAM" id="SSF102114">
    <property type="entry name" value="Radical SAM enzymes"/>
    <property type="match status" value="1"/>
</dbReference>
<evidence type="ECO:0000259" key="8">
    <source>
        <dbReference type="PROSITE" id="PS51332"/>
    </source>
</evidence>
<keyword evidence="6" id="KW-0408">Iron</keyword>
<dbReference type="GO" id="GO:0051539">
    <property type="term" value="F:4 iron, 4 sulfur cluster binding"/>
    <property type="evidence" value="ECO:0007669"/>
    <property type="project" value="UniProtKB-KW"/>
</dbReference>
<comment type="cofactor">
    <cofactor evidence="1">
        <name>[4Fe-4S] cluster</name>
        <dbReference type="ChEBI" id="CHEBI:49883"/>
    </cofactor>
</comment>
<dbReference type="Pfam" id="PF04055">
    <property type="entry name" value="Radical_SAM"/>
    <property type="match status" value="1"/>
</dbReference>
<dbReference type="InterPro" id="IPR058240">
    <property type="entry name" value="rSAM_sf"/>
</dbReference>
<keyword evidence="5" id="KW-0479">Metal-binding</keyword>
<dbReference type="GO" id="GO:0046872">
    <property type="term" value="F:metal ion binding"/>
    <property type="evidence" value="ECO:0007669"/>
    <property type="project" value="UniProtKB-KW"/>
</dbReference>
<dbReference type="CDD" id="cd01335">
    <property type="entry name" value="Radical_SAM"/>
    <property type="match status" value="1"/>
</dbReference>
<sequence length="416" mass="47023">MHITLIRPPIFSSIGSFSAPVTPPLALAYLSASLKKDRLSVESIDAVGEAMDQIHLLKNPEGRVRGLPIEKILQRIPKETNLIGISCMFSQEWPFVKSLVEAIALKFPDIPLVLGGEHITAMPEFVLESCPNVDICVLGEGEETIVDVAKNYPKNVKSIHGILYRSENGEIVRTNQRKRIRDIEQIPRPNWEDLPIESYLESGYGHGINTGRTMPILATRGCPYQCTFCSNEQMWGLNYYTRSPQDVIDEIKEYIQNYKIDSVDFYDLTAIIKKDWILEFGTLLKKTGTNISWSLPSGTRSEALDPEVTRLMAETNCKYLVYAAESGSQKILRSIKKKVDLTNMISSMKRAKQNGLSLRCNLMLGFPIEDRVDVFKTLIFQIKLAIIGVDDAPLYIFSPYPGTELFNDLIRKKRIK</sequence>
<dbReference type="CDD" id="cd02068">
    <property type="entry name" value="radical_SAM_B12_BD"/>
    <property type="match status" value="1"/>
</dbReference>
<gene>
    <name evidence="10" type="ORF">METZ01_LOCUS220223</name>
</gene>
<organism evidence="10">
    <name type="scientific">marine metagenome</name>
    <dbReference type="NCBI Taxonomy" id="408172"/>
    <lineage>
        <taxon>unclassified sequences</taxon>
        <taxon>metagenomes</taxon>
        <taxon>ecological metagenomes</taxon>
    </lineage>
</organism>
<dbReference type="InterPro" id="IPR034466">
    <property type="entry name" value="Methyltransferase_Class_B"/>
</dbReference>
<protein>
    <submittedName>
        <fullName evidence="10">Uncharacterized protein</fullName>
    </submittedName>
</protein>
<dbReference type="Pfam" id="PF02310">
    <property type="entry name" value="B12-binding"/>
    <property type="match status" value="1"/>
</dbReference>
<evidence type="ECO:0000256" key="5">
    <source>
        <dbReference type="ARBA" id="ARBA00022723"/>
    </source>
</evidence>